<proteinExistence type="predicted"/>
<name>A0AAE0L6Q3_9CHLO</name>
<comment type="caution">
    <text evidence="1">The sequence shown here is derived from an EMBL/GenBank/DDBJ whole genome shotgun (WGS) entry which is preliminary data.</text>
</comment>
<dbReference type="EMBL" id="LGRX02008135">
    <property type="protein sequence ID" value="KAK3273917.1"/>
    <property type="molecule type" value="Genomic_DNA"/>
</dbReference>
<gene>
    <name evidence="1" type="ORF">CYMTET_17870</name>
</gene>
<protein>
    <submittedName>
        <fullName evidence="1">Uncharacterized protein</fullName>
    </submittedName>
</protein>
<keyword evidence="2" id="KW-1185">Reference proteome</keyword>
<dbReference type="Proteomes" id="UP001190700">
    <property type="component" value="Unassembled WGS sequence"/>
</dbReference>
<organism evidence="1 2">
    <name type="scientific">Cymbomonas tetramitiformis</name>
    <dbReference type="NCBI Taxonomy" id="36881"/>
    <lineage>
        <taxon>Eukaryota</taxon>
        <taxon>Viridiplantae</taxon>
        <taxon>Chlorophyta</taxon>
        <taxon>Pyramimonadophyceae</taxon>
        <taxon>Pyramimonadales</taxon>
        <taxon>Pyramimonadaceae</taxon>
        <taxon>Cymbomonas</taxon>
    </lineage>
</organism>
<evidence type="ECO:0000313" key="1">
    <source>
        <dbReference type="EMBL" id="KAK3273917.1"/>
    </source>
</evidence>
<dbReference type="AlphaFoldDB" id="A0AAE0L6Q3"/>
<evidence type="ECO:0000313" key="2">
    <source>
        <dbReference type="Proteomes" id="UP001190700"/>
    </source>
</evidence>
<sequence>MLRDLAGAAAGVSAHYYAHACVFEHDILAEKYQTLYKSNDTDGFKHLFALEGKPDARSDIISAHEFVEAPQHSPLSEMRDVHAGVVAGGNWQAYCIGGVQEEAWSLFGGLPVKCARGDPAGDGYGGIARIKSGSSDGFEVRTDQQCDGGIASPYAVLCYPVVQECR</sequence>
<reference evidence="1 2" key="1">
    <citation type="journal article" date="2015" name="Genome Biol. Evol.">
        <title>Comparative Genomics of a Bacterivorous Green Alga Reveals Evolutionary Causalities and Consequences of Phago-Mixotrophic Mode of Nutrition.</title>
        <authorList>
            <person name="Burns J.A."/>
            <person name="Paasch A."/>
            <person name="Narechania A."/>
            <person name="Kim E."/>
        </authorList>
    </citation>
    <scope>NUCLEOTIDE SEQUENCE [LARGE SCALE GENOMIC DNA]</scope>
    <source>
        <strain evidence="1 2">PLY_AMNH</strain>
    </source>
</reference>
<accession>A0AAE0L6Q3</accession>